<reference evidence="2 3" key="1">
    <citation type="submission" date="2016-10" db="EMBL/GenBank/DDBJ databases">
        <authorList>
            <person name="Varghese N."/>
            <person name="Submissions S."/>
        </authorList>
    </citation>
    <scope>NUCLEOTIDE SEQUENCE [LARGE SCALE GENOMIC DNA]</scope>
    <source>
        <strain evidence="2 3">CGMCC 1.8499</strain>
    </source>
</reference>
<feature type="signal peptide" evidence="1">
    <location>
        <begin position="1"/>
        <end position="21"/>
    </location>
</feature>
<accession>A0ABY1GSD8</accession>
<dbReference type="InterPro" id="IPR021557">
    <property type="entry name" value="DUF3016"/>
</dbReference>
<evidence type="ECO:0000313" key="2">
    <source>
        <dbReference type="EMBL" id="SFT95401.1"/>
    </source>
</evidence>
<evidence type="ECO:0000256" key="1">
    <source>
        <dbReference type="SAM" id="SignalP"/>
    </source>
</evidence>
<comment type="caution">
    <text evidence="2">The sequence shown here is derived from an EMBL/GenBank/DDBJ whole genome shotgun (WGS) entry which is preliminary data.</text>
</comment>
<dbReference type="EMBL" id="FPAZ01000019">
    <property type="protein sequence ID" value="SFT95401.1"/>
    <property type="molecule type" value="Genomic_DNA"/>
</dbReference>
<keyword evidence="1" id="KW-0732">Signal</keyword>
<dbReference type="Proteomes" id="UP000183805">
    <property type="component" value="Unassembled WGS sequence"/>
</dbReference>
<evidence type="ECO:0000313" key="3">
    <source>
        <dbReference type="Proteomes" id="UP000183805"/>
    </source>
</evidence>
<protein>
    <recommendedName>
        <fullName evidence="4">DUF3016 domain-containing protein</fullName>
    </recommendedName>
</protein>
<sequence>MNTVKKIALAMVVVLPAFAHAGEAKVKWHDFNDYRDVRPGNNSPKGAFHKNVAKNFEKHFNKLAEQLPEGYTFNVEVTDLDLAGDVQFGGINELRIIKPIYFPRIDFNYSVTDKDGKVVSEASDVKLKDMGFMDRIKMGRDEAYYYDKRLITDWFEDELLPSLNSAQS</sequence>
<feature type="chain" id="PRO_5045188107" description="DUF3016 domain-containing protein" evidence="1">
    <location>
        <begin position="22"/>
        <end position="168"/>
    </location>
</feature>
<dbReference type="Pfam" id="PF11454">
    <property type="entry name" value="DUF3016"/>
    <property type="match status" value="1"/>
</dbReference>
<gene>
    <name evidence="2" type="ORF">SAMN04487854_11927</name>
</gene>
<keyword evidence="3" id="KW-1185">Reference proteome</keyword>
<name>A0ABY1GSD8_9GAMM</name>
<evidence type="ECO:0008006" key="4">
    <source>
        <dbReference type="Google" id="ProtNLM"/>
    </source>
</evidence>
<proteinExistence type="predicted"/>
<dbReference type="RefSeq" id="WP_074989667.1">
    <property type="nucleotide sequence ID" value="NZ_FPAZ01000019.1"/>
</dbReference>
<organism evidence="2 3">
    <name type="scientific">Pseudoalteromonas lipolytica</name>
    <dbReference type="NCBI Taxonomy" id="570156"/>
    <lineage>
        <taxon>Bacteria</taxon>
        <taxon>Pseudomonadati</taxon>
        <taxon>Pseudomonadota</taxon>
        <taxon>Gammaproteobacteria</taxon>
        <taxon>Alteromonadales</taxon>
        <taxon>Pseudoalteromonadaceae</taxon>
        <taxon>Pseudoalteromonas</taxon>
    </lineage>
</organism>